<reference evidence="1 2" key="1">
    <citation type="submission" date="2017-07" db="EMBL/GenBank/DDBJ databases">
        <title>Phylogenetic study on the rhizospheric bacterium Ochrobactrum sp. A44.</title>
        <authorList>
            <person name="Krzyzanowska D.M."/>
            <person name="Ossowicki A."/>
            <person name="Rajewska M."/>
            <person name="Maciag T."/>
            <person name="Kaczynski Z."/>
            <person name="Czerwicka M."/>
            <person name="Jafra S."/>
        </authorList>
    </citation>
    <scope>NUCLEOTIDE SEQUENCE [LARGE SCALE GENOMIC DNA]</scope>
    <source>
        <strain evidence="1 2">DSM 7216</strain>
    </source>
</reference>
<dbReference type="InterPro" id="IPR011050">
    <property type="entry name" value="Pectin_lyase_fold/virulence"/>
</dbReference>
<sequence length="702" mass="73659">MTVRTIDDIFRDFVIDGVPASGPFHPYKPDIRDTLKALLEGISAFPDNRVIRLNNGNEGSPNNIVVSASVAIPAAAYQVLYIMNVTQENTGPVTVSGAINRALVTNTNRPIEAGYLQSGMALLCIDTGTELRLLSYGDAEAIQEAAEEAAGRAEAAASSLNLPIIQPGDAGKSLVVNPDEDGYELGSPSSGAGEYESRAKVEETDIPETDNFVRTAGYYSPGDGGGALYIRVSSEPSHAGKVQSDDGAWWELVRSGRVSILCFGAKGDGVTVNTAIQDALNYIKATNGGTLYIPRGVYRTAPLSYTVSNGGLFSGGRLKIEGEGSANSIILGLDGAGNNAATLEVKSSFPDPINSLWFGSEIRGVSFRRNDNTGIGLSIQNFVNVILFDVTCSGNFDGCKMTGVLSSSLYECGFVNNKTGIALLAGALSTPNQVSFFSCKVASNGNIGMYAERPGGIRFYGGSVEGNGVDNPTNSGTGVTIDHSGSSVGTTMACVFDGVYFEINNGDADVLIQQANTTDNIFARFSGCSFQCTGAAGSYVVNRVLIQHTSARAVTVQFDGCTFSELGGFVPNASQRYIRVTGSGTGRRKVTTNDCYFNTAAAAPESGIGSSVEMRGLVNPMMQMGTVGDSYGSSGTFTFDRPFASAPQVFPVATVNDGAGACVVEIYNTTTTGFSFRKKKVSGSTQVLDNFWFSFLAVGIGS</sequence>
<proteinExistence type="predicted"/>
<dbReference type="Gene3D" id="2.160.20.10">
    <property type="entry name" value="Single-stranded right-handed beta-helix, Pectin lyase-like"/>
    <property type="match status" value="1"/>
</dbReference>
<comment type="caution">
    <text evidence="1">The sequence shown here is derived from an EMBL/GenBank/DDBJ whole genome shotgun (WGS) entry which is preliminary data.</text>
</comment>
<accession>A0A256FVS1</accession>
<keyword evidence="2" id="KW-1185">Reference proteome</keyword>
<gene>
    <name evidence="1" type="ORF">CEV31_2297</name>
</gene>
<keyword evidence="1" id="KW-0456">Lyase</keyword>
<evidence type="ECO:0000313" key="2">
    <source>
        <dbReference type="Proteomes" id="UP000215590"/>
    </source>
</evidence>
<name>A0A256FVS1_9HYPH</name>
<evidence type="ECO:0000313" key="1">
    <source>
        <dbReference type="EMBL" id="OYR18957.1"/>
    </source>
</evidence>
<dbReference type="InterPro" id="IPR012334">
    <property type="entry name" value="Pectin_lyas_fold"/>
</dbReference>
<protein>
    <submittedName>
        <fullName evidence="1">Pectate lyase superfamily protein</fullName>
    </submittedName>
</protein>
<dbReference type="GO" id="GO:0016829">
    <property type="term" value="F:lyase activity"/>
    <property type="evidence" value="ECO:0007669"/>
    <property type="project" value="UniProtKB-KW"/>
</dbReference>
<dbReference type="SUPFAM" id="SSF51126">
    <property type="entry name" value="Pectin lyase-like"/>
    <property type="match status" value="1"/>
</dbReference>
<dbReference type="EMBL" id="NNRJ01000019">
    <property type="protein sequence ID" value="OYR18957.1"/>
    <property type="molecule type" value="Genomic_DNA"/>
</dbReference>
<dbReference type="Proteomes" id="UP000215590">
    <property type="component" value="Unassembled WGS sequence"/>
</dbReference>
<dbReference type="AlphaFoldDB" id="A0A256FVS1"/>
<organism evidence="1 2">
    <name type="scientific">Brucella thiophenivorans</name>
    <dbReference type="NCBI Taxonomy" id="571255"/>
    <lineage>
        <taxon>Bacteria</taxon>
        <taxon>Pseudomonadati</taxon>
        <taxon>Pseudomonadota</taxon>
        <taxon>Alphaproteobacteria</taxon>
        <taxon>Hyphomicrobiales</taxon>
        <taxon>Brucellaceae</taxon>
        <taxon>Brucella/Ochrobactrum group</taxon>
        <taxon>Brucella</taxon>
    </lineage>
</organism>